<accession>A0A7S1XUJ5</accession>
<dbReference type="EMBL" id="HBGJ01027031">
    <property type="protein sequence ID" value="CAD9258842.1"/>
    <property type="molecule type" value="Transcribed_RNA"/>
</dbReference>
<evidence type="ECO:0000256" key="1">
    <source>
        <dbReference type="ARBA" id="ARBA00009054"/>
    </source>
</evidence>
<evidence type="ECO:0008006" key="7">
    <source>
        <dbReference type="Google" id="ProtNLM"/>
    </source>
</evidence>
<organism evidence="6">
    <name type="scientific">Phaeomonas parva</name>
    <dbReference type="NCBI Taxonomy" id="124430"/>
    <lineage>
        <taxon>Eukaryota</taxon>
        <taxon>Sar</taxon>
        <taxon>Stramenopiles</taxon>
        <taxon>Ochrophyta</taxon>
        <taxon>Pinguiophyceae</taxon>
        <taxon>Pinguiochrysidales</taxon>
        <taxon>Pinguiochrysidaceae</taxon>
        <taxon>Phaeomonas</taxon>
    </lineage>
</organism>
<reference evidence="6" key="1">
    <citation type="submission" date="2021-01" db="EMBL/GenBank/DDBJ databases">
        <authorList>
            <person name="Corre E."/>
            <person name="Pelletier E."/>
            <person name="Niang G."/>
            <person name="Scheremetjew M."/>
            <person name="Finn R."/>
            <person name="Kale V."/>
            <person name="Holt S."/>
            <person name="Cochrane G."/>
            <person name="Meng A."/>
            <person name="Brown T."/>
            <person name="Cohen L."/>
        </authorList>
    </citation>
    <scope>NUCLEOTIDE SEQUENCE</scope>
    <source>
        <strain evidence="6">CCMP2877</strain>
    </source>
</reference>
<dbReference type="AlphaFoldDB" id="A0A7S1XUJ5"/>
<dbReference type="GO" id="GO:0000774">
    <property type="term" value="F:adenyl-nucleotide exchange factor activity"/>
    <property type="evidence" value="ECO:0007669"/>
    <property type="project" value="InterPro"/>
</dbReference>
<evidence type="ECO:0000256" key="3">
    <source>
        <dbReference type="SAM" id="Coils"/>
    </source>
</evidence>
<protein>
    <recommendedName>
        <fullName evidence="7">GrpE protein homolog</fullName>
    </recommendedName>
</protein>
<dbReference type="GO" id="GO:0051087">
    <property type="term" value="F:protein-folding chaperone binding"/>
    <property type="evidence" value="ECO:0007669"/>
    <property type="project" value="InterPro"/>
</dbReference>
<gene>
    <name evidence="6" type="ORF">PPAR1163_LOCUS17215</name>
</gene>
<proteinExistence type="inferred from homology"/>
<sequence>MGRALLLLLAAALMGLARGFVAPRLAGAGRALRCTSESGEAPAAAETEVVDESGEDLDALKAKVRELEDANRKMRTEIEAEENKLAAAGERGYYALVAQMENYRKTQAASRERIDEQSLAEVVRAFVPVLETFESLPAELRNEIAEAADSESEVSSFINSYDTVGRQLWAKLSAKGLAKFDVQPGALFDPVRHEMVEDLGEDADKGGLVDAMVYEGIALGSSVVKKAGVAAYRVVAEAEEEATAEGEDAADEEPAAEDAEA</sequence>
<name>A0A7S1XUJ5_9STRA</name>
<evidence type="ECO:0000256" key="5">
    <source>
        <dbReference type="SAM" id="SignalP"/>
    </source>
</evidence>
<dbReference type="GO" id="GO:0006457">
    <property type="term" value="P:protein folding"/>
    <property type="evidence" value="ECO:0007669"/>
    <property type="project" value="InterPro"/>
</dbReference>
<feature type="coiled-coil region" evidence="3">
    <location>
        <begin position="50"/>
        <end position="91"/>
    </location>
</feature>
<dbReference type="Pfam" id="PF01025">
    <property type="entry name" value="GrpE"/>
    <property type="match status" value="1"/>
</dbReference>
<feature type="signal peptide" evidence="5">
    <location>
        <begin position="1"/>
        <end position="19"/>
    </location>
</feature>
<dbReference type="GO" id="GO:0042803">
    <property type="term" value="F:protein homodimerization activity"/>
    <property type="evidence" value="ECO:0007669"/>
    <property type="project" value="InterPro"/>
</dbReference>
<keyword evidence="5" id="KW-0732">Signal</keyword>
<dbReference type="SUPFAM" id="SSF58014">
    <property type="entry name" value="Coiled-coil domain of nucleotide exchange factor GrpE"/>
    <property type="match status" value="1"/>
</dbReference>
<keyword evidence="3" id="KW-0175">Coiled coil</keyword>
<dbReference type="InterPro" id="IPR000740">
    <property type="entry name" value="GrpE"/>
</dbReference>
<evidence type="ECO:0000313" key="6">
    <source>
        <dbReference type="EMBL" id="CAD9258842.1"/>
    </source>
</evidence>
<evidence type="ECO:0000256" key="2">
    <source>
        <dbReference type="ARBA" id="ARBA00023186"/>
    </source>
</evidence>
<keyword evidence="2" id="KW-0143">Chaperone</keyword>
<dbReference type="Gene3D" id="3.90.20.20">
    <property type="match status" value="1"/>
</dbReference>
<feature type="region of interest" description="Disordered" evidence="4">
    <location>
        <begin position="238"/>
        <end position="261"/>
    </location>
</feature>
<dbReference type="InterPro" id="IPR013805">
    <property type="entry name" value="GrpE_CC"/>
</dbReference>
<feature type="chain" id="PRO_5030516130" description="GrpE protein homolog" evidence="5">
    <location>
        <begin position="20"/>
        <end position="261"/>
    </location>
</feature>
<comment type="similarity">
    <text evidence="1">Belongs to the GrpE family.</text>
</comment>
<evidence type="ECO:0000256" key="4">
    <source>
        <dbReference type="SAM" id="MobiDB-lite"/>
    </source>
</evidence>